<evidence type="ECO:0000313" key="5">
    <source>
        <dbReference type="EMBL" id="KXN72976.1"/>
    </source>
</evidence>
<dbReference type="PRINTS" id="PR01911">
    <property type="entry name" value="PFDSPHPHTASE"/>
</dbReference>
<dbReference type="GO" id="GO:0016791">
    <property type="term" value="F:phosphatase activity"/>
    <property type="evidence" value="ECO:0007669"/>
    <property type="project" value="InterPro"/>
</dbReference>
<feature type="domain" description="Tyrosine-protein phosphatase" evidence="4">
    <location>
        <begin position="31"/>
        <end position="183"/>
    </location>
</feature>
<organism evidence="5 6">
    <name type="scientific">Conidiobolus coronatus (strain ATCC 28846 / CBS 209.66 / NRRL 28638)</name>
    <name type="common">Delacroixia coronata</name>
    <dbReference type="NCBI Taxonomy" id="796925"/>
    <lineage>
        <taxon>Eukaryota</taxon>
        <taxon>Fungi</taxon>
        <taxon>Fungi incertae sedis</taxon>
        <taxon>Zoopagomycota</taxon>
        <taxon>Entomophthoromycotina</taxon>
        <taxon>Entomophthoromycetes</taxon>
        <taxon>Entomophthorales</taxon>
        <taxon>Ancylistaceae</taxon>
        <taxon>Conidiobolus</taxon>
    </lineage>
</organism>
<evidence type="ECO:0000256" key="1">
    <source>
        <dbReference type="ARBA" id="ARBA00004496"/>
    </source>
</evidence>
<dbReference type="PROSITE" id="PS50054">
    <property type="entry name" value="TYR_PHOSPHATASE_DUAL"/>
    <property type="match status" value="1"/>
</dbReference>
<evidence type="ECO:0000259" key="4">
    <source>
        <dbReference type="PROSITE" id="PS50054"/>
    </source>
</evidence>
<dbReference type="InterPro" id="IPR029021">
    <property type="entry name" value="Prot-tyrosine_phosphatase-like"/>
</dbReference>
<accession>A0A137PD96</accession>
<name>A0A137PD96_CONC2</name>
<dbReference type="PANTHER" id="PTHR31126:SF48">
    <property type="entry name" value="INOSITOL PHOSPHATASE SIW14"/>
    <property type="match status" value="1"/>
</dbReference>
<dbReference type="Pfam" id="PF03162">
    <property type="entry name" value="Y_phosphatase2"/>
    <property type="match status" value="1"/>
</dbReference>
<comment type="subcellular location">
    <subcellularLocation>
        <location evidence="1">Cytoplasm</location>
    </subcellularLocation>
</comment>
<keyword evidence="3" id="KW-0378">Hydrolase</keyword>
<keyword evidence="2" id="KW-0963">Cytoplasm</keyword>
<dbReference type="AlphaFoldDB" id="A0A137PD96"/>
<sequence>MNSLISSTSELNINSNNAPPKTQTLLVPPLNFAMVNPGVYRAGHPIKKNFKFLKKLQLKSIIYLCPDDYTPEMIEFCEENNIKVFQYFIKGNKEPFQEIDQSIISDALVQLLDVRNHPTLVHCMKGKARVGCLVGCLRKLQKWSLTCIFDEFSRFSGAKVKVADQEFIELFSHPVPYNNRFKPMWFLQ</sequence>
<dbReference type="Proteomes" id="UP000070444">
    <property type="component" value="Unassembled WGS sequence"/>
</dbReference>
<dbReference type="OMA" id="MPLNYSF"/>
<protein>
    <submittedName>
        <fullName evidence="5">Protein-tyrosine phosphatase</fullName>
    </submittedName>
</protein>
<dbReference type="Gene3D" id="3.90.190.10">
    <property type="entry name" value="Protein tyrosine phosphatase superfamily"/>
    <property type="match status" value="1"/>
</dbReference>
<dbReference type="InterPro" id="IPR004861">
    <property type="entry name" value="Siw14-like"/>
</dbReference>
<dbReference type="SUPFAM" id="SSF52799">
    <property type="entry name" value="(Phosphotyrosine protein) phosphatases II"/>
    <property type="match status" value="1"/>
</dbReference>
<keyword evidence="6" id="KW-1185">Reference proteome</keyword>
<dbReference type="InterPro" id="IPR020422">
    <property type="entry name" value="TYR_PHOSPHATASE_DUAL_dom"/>
</dbReference>
<dbReference type="OrthoDB" id="6375174at2759"/>
<dbReference type="GO" id="GO:0005737">
    <property type="term" value="C:cytoplasm"/>
    <property type="evidence" value="ECO:0007669"/>
    <property type="project" value="UniProtKB-SubCell"/>
</dbReference>
<dbReference type="STRING" id="796925.A0A137PD96"/>
<evidence type="ECO:0000256" key="2">
    <source>
        <dbReference type="ARBA" id="ARBA00022490"/>
    </source>
</evidence>
<dbReference type="EMBL" id="KQ964443">
    <property type="protein sequence ID" value="KXN72976.1"/>
    <property type="molecule type" value="Genomic_DNA"/>
</dbReference>
<dbReference type="PANTHER" id="PTHR31126">
    <property type="entry name" value="TYROSINE-PROTEIN PHOSPHATASE"/>
    <property type="match status" value="1"/>
</dbReference>
<proteinExistence type="predicted"/>
<dbReference type="InterPro" id="IPR020428">
    <property type="entry name" value="PFA-DSPs"/>
</dbReference>
<dbReference type="FunFam" id="3.90.190.10:FF:000035">
    <property type="entry name" value="Tyrosine phosphatase, putative"/>
    <property type="match status" value="1"/>
</dbReference>
<gene>
    <name evidence="5" type="ORF">CONCODRAFT_83733</name>
</gene>
<reference evidence="5 6" key="1">
    <citation type="journal article" date="2015" name="Genome Biol. Evol.">
        <title>Phylogenomic analyses indicate that early fungi evolved digesting cell walls of algal ancestors of land plants.</title>
        <authorList>
            <person name="Chang Y."/>
            <person name="Wang S."/>
            <person name="Sekimoto S."/>
            <person name="Aerts A.L."/>
            <person name="Choi C."/>
            <person name="Clum A."/>
            <person name="LaButti K.M."/>
            <person name="Lindquist E.A."/>
            <person name="Yee Ngan C."/>
            <person name="Ohm R.A."/>
            <person name="Salamov A.A."/>
            <person name="Grigoriev I.V."/>
            <person name="Spatafora J.W."/>
            <person name="Berbee M.L."/>
        </authorList>
    </citation>
    <scope>NUCLEOTIDE SEQUENCE [LARGE SCALE GENOMIC DNA]</scope>
    <source>
        <strain evidence="5 6">NRRL 28638</strain>
    </source>
</reference>
<evidence type="ECO:0000313" key="6">
    <source>
        <dbReference type="Proteomes" id="UP000070444"/>
    </source>
</evidence>
<evidence type="ECO:0000256" key="3">
    <source>
        <dbReference type="ARBA" id="ARBA00022801"/>
    </source>
</evidence>